<evidence type="ECO:0000313" key="3">
    <source>
        <dbReference type="Proteomes" id="UP000018149"/>
    </source>
</evidence>
<protein>
    <submittedName>
        <fullName evidence="2">Uncharacterized protein</fullName>
    </submittedName>
</protein>
<proteinExistence type="predicted"/>
<accession>A0A0B7J4I2</accession>
<name>A0A0B7J4I2_9RICK</name>
<evidence type="ECO:0000256" key="1">
    <source>
        <dbReference type="SAM" id="Phobius"/>
    </source>
</evidence>
<reference evidence="2 3" key="1">
    <citation type="submission" date="2015-01" db="EMBL/GenBank/DDBJ databases">
        <title>Draft genome sequence of Rickettsia monacensis strain IrR/Munich.</title>
        <authorList>
            <person name="Felsheim R.F."/>
            <person name="Johnson S.L."/>
            <person name="Kurtti T.J."/>
            <person name="Munderloh U.G."/>
        </authorList>
    </citation>
    <scope>NUCLEOTIDE SEQUENCE [LARGE SCALE GENOMIC DNA]</scope>
    <source>
        <strain evidence="2 3">IrR/Munich</strain>
    </source>
</reference>
<reference evidence="3" key="2">
    <citation type="submission" date="2015-01" db="EMBL/GenBank/DDBJ databases">
        <authorList>
            <person name="Felsheim R."/>
        </authorList>
    </citation>
    <scope>NUCLEOTIDE SEQUENCE [LARGE SCALE GENOMIC DNA]</scope>
    <source>
        <strain evidence="3">IrR/Munich</strain>
    </source>
</reference>
<organism evidence="2 3">
    <name type="scientific">Rickettsia monacensis</name>
    <dbReference type="NCBI Taxonomy" id="109232"/>
    <lineage>
        <taxon>Bacteria</taxon>
        <taxon>Pseudomonadati</taxon>
        <taxon>Pseudomonadota</taxon>
        <taxon>Alphaproteobacteria</taxon>
        <taxon>Rickettsiales</taxon>
        <taxon>Rickettsiaceae</taxon>
        <taxon>Rickettsieae</taxon>
        <taxon>Rickettsia</taxon>
        <taxon>spotted fever group</taxon>
    </lineage>
</organism>
<keyword evidence="1" id="KW-1133">Transmembrane helix</keyword>
<sequence>MIQDHNTDLKHEEHNERLKALQHKLGNLSGFLTTMRSDNNEEYKKISNDLEILMKQINTIRKNMEIYFVIILIIMFIIIQKMLWTTGSSTNLSLLTTLF</sequence>
<keyword evidence="1" id="KW-0472">Membrane</keyword>
<keyword evidence="3" id="KW-1185">Reference proteome</keyword>
<feature type="transmembrane region" description="Helical" evidence="1">
    <location>
        <begin position="64"/>
        <end position="84"/>
    </location>
</feature>
<gene>
    <name evidence="2" type="ORF">RMONA_04740</name>
</gene>
<dbReference type="RefSeq" id="WP_023507763.1">
    <property type="nucleotide sequence ID" value="NZ_LN794217.1"/>
</dbReference>
<evidence type="ECO:0000313" key="2">
    <source>
        <dbReference type="EMBL" id="CEO17333.1"/>
    </source>
</evidence>
<dbReference type="EMBL" id="LN794217">
    <property type="protein sequence ID" value="CEO17333.1"/>
    <property type="molecule type" value="Genomic_DNA"/>
</dbReference>
<dbReference type="Proteomes" id="UP000018149">
    <property type="component" value="Chromosome I"/>
</dbReference>
<dbReference type="HOGENOM" id="CLU_2438858_0_0_5"/>
<dbReference type="KEGG" id="rmc:RMONA_04740"/>
<keyword evidence="1" id="KW-0812">Transmembrane</keyword>
<dbReference type="AlphaFoldDB" id="A0A0B7J4I2"/>